<dbReference type="Proteomes" id="UP001235939">
    <property type="component" value="Chromosome 23"/>
</dbReference>
<evidence type="ECO:0000259" key="2">
    <source>
        <dbReference type="Pfam" id="PF14529"/>
    </source>
</evidence>
<feature type="region of interest" description="Disordered" evidence="1">
    <location>
        <begin position="245"/>
        <end position="279"/>
    </location>
</feature>
<feature type="compositionally biased region" description="Basic and acidic residues" evidence="1">
    <location>
        <begin position="337"/>
        <end position="358"/>
    </location>
</feature>
<dbReference type="SUPFAM" id="SSF56219">
    <property type="entry name" value="DNase I-like"/>
    <property type="match status" value="1"/>
</dbReference>
<organism evidence="3 4">
    <name type="scientific">Cordylochernes scorpioides</name>
    <dbReference type="NCBI Taxonomy" id="51811"/>
    <lineage>
        <taxon>Eukaryota</taxon>
        <taxon>Metazoa</taxon>
        <taxon>Ecdysozoa</taxon>
        <taxon>Arthropoda</taxon>
        <taxon>Chelicerata</taxon>
        <taxon>Arachnida</taxon>
        <taxon>Pseudoscorpiones</taxon>
        <taxon>Cheliferoidea</taxon>
        <taxon>Chernetidae</taxon>
        <taxon>Cordylochernes</taxon>
    </lineage>
</organism>
<evidence type="ECO:0000313" key="4">
    <source>
        <dbReference type="Proteomes" id="UP001235939"/>
    </source>
</evidence>
<evidence type="ECO:0000313" key="3">
    <source>
        <dbReference type="EMBL" id="UYV83377.1"/>
    </source>
</evidence>
<dbReference type="InterPro" id="IPR005135">
    <property type="entry name" value="Endo/exonuclease/phosphatase"/>
</dbReference>
<feature type="compositionally biased region" description="Basic and acidic residues" evidence="1">
    <location>
        <begin position="245"/>
        <end position="269"/>
    </location>
</feature>
<dbReference type="Pfam" id="PF14529">
    <property type="entry name" value="Exo_endo_phos_2"/>
    <property type="match status" value="1"/>
</dbReference>
<reference evidence="3 4" key="1">
    <citation type="submission" date="2022-03" db="EMBL/GenBank/DDBJ databases">
        <title>A chromosomal length assembly of Cordylochernes scorpioides.</title>
        <authorList>
            <person name="Zeh D."/>
            <person name="Zeh J."/>
        </authorList>
    </citation>
    <scope>NUCLEOTIDE SEQUENCE [LARGE SCALE GENOMIC DNA]</scope>
    <source>
        <strain evidence="3">IN4F17</strain>
        <tissue evidence="3">Whole Body</tissue>
    </source>
</reference>
<name>A0ABY6LSN4_9ARAC</name>
<feature type="domain" description="Endonuclease/exonuclease/phosphatase" evidence="2">
    <location>
        <begin position="738"/>
        <end position="851"/>
    </location>
</feature>
<evidence type="ECO:0000256" key="1">
    <source>
        <dbReference type="SAM" id="MobiDB-lite"/>
    </source>
</evidence>
<protein>
    <recommendedName>
        <fullName evidence="2">Endonuclease/exonuclease/phosphatase domain-containing protein</fullName>
    </recommendedName>
</protein>
<feature type="compositionally biased region" description="Basic and acidic residues" evidence="1">
    <location>
        <begin position="441"/>
        <end position="453"/>
    </location>
</feature>
<proteinExistence type="predicted"/>
<feature type="region of interest" description="Disordered" evidence="1">
    <location>
        <begin position="293"/>
        <end position="506"/>
    </location>
</feature>
<dbReference type="InterPro" id="IPR036691">
    <property type="entry name" value="Endo/exonu/phosph_ase_sf"/>
</dbReference>
<dbReference type="EMBL" id="CP092885">
    <property type="protein sequence ID" value="UYV83377.1"/>
    <property type="molecule type" value="Genomic_DNA"/>
</dbReference>
<sequence>MPSDGLGTRWRMVSLSYRAKPPNAIMNRPVIAEDEVQVAPGNGWEEDPSCRGVNDLIGADGPARGSTNFPCIHIIDKANNASAHENDTQGPSKELRPLKNVREWTRTLDDPGNTPLTVEEAVLKGLQTPLEEAGSSQVEGLNPSNVEEVPLILTSTFETLKKGKRVAVKQMVLLETCFATLLNRCRSLEGSIAEVRELNSALIALIPDKGTFDGMVKDSVRSAMMALALERERSEVMEQPIPREQRVEVPSGGEKEMDGVCGKERRESETAMTAEPSQQTVASVMEKMSPGVAAEKLPPGGKGGGAPVKMKAKKARNPPMSGDKGQNPRGMAPEGGSRVKDKVLGGEPGGGRDREVRKIAMTAETSQQKGVSVMEKSSPGITEAEVPPSGRENGVGAPVKAREKKGRPDTVSKGPTKVRDPPLSGDKGQNPRGMVPGVGSRVKERVPGREPGDRAPPVAPPTPLKPRSVLPKGSGQPIMRPEKETRASRRAPPKGPTKAKEGRSNRWDATRTLVVEKKKDAEGYFLMEVIKRLGAESGCLKAEDKVKATTLLRESVIAECRDLRERPFELVLLGADPKHSSEEIRDFLRNQNGVKLGEKDRLIKVYTRGRQREVKEKVQAGSHAQIQSLWSKALASPKPIMVTPAPYRWRFAQLNAARARRGNEELDRHMKAEGFHVVSVQEPYISRNKMWVDTRYKTFFRGCRKACILVRDDVLCVEYGSWRGVVAVMVETADLRLLCISVYISPSDPEQGVLELLGQMVRNVRIENVLITGDFNARSHFLGDRKDEIRGRNLGDLIISQGLEVWNDWGTTTFSTVNGESVIDLTLYKGSGLVRDSWKAEFADGSDHKLISFTAKSSANPVSVERTPRYSVRGVNIERFLKKFITELENDLERAVDGESLDRAVDGLHLDIINTSRGLGLGQFPWNWESSFLQEEKAALVE</sequence>
<gene>
    <name evidence="3" type="ORF">LAZ67_23000820</name>
</gene>
<dbReference type="Gene3D" id="3.60.10.10">
    <property type="entry name" value="Endonuclease/exonuclease/phosphatase"/>
    <property type="match status" value="1"/>
</dbReference>
<keyword evidence="4" id="KW-1185">Reference proteome</keyword>
<accession>A0ABY6LSN4</accession>